<dbReference type="eggNOG" id="ENOG5033FEB">
    <property type="taxonomic scope" value="Bacteria"/>
</dbReference>
<evidence type="ECO:0000313" key="4">
    <source>
        <dbReference type="Proteomes" id="UP000095546"/>
    </source>
</evidence>
<keyword evidence="4" id="KW-1185">Reference proteome</keyword>
<dbReference type="GeneID" id="83709300"/>
<evidence type="ECO:0000313" key="3">
    <source>
        <dbReference type="EMBL" id="CUO10887.1"/>
    </source>
</evidence>
<reference evidence="3 4" key="1">
    <citation type="submission" date="2015-09" db="EMBL/GenBank/DDBJ databases">
        <authorList>
            <consortium name="Pathogen Informatics"/>
        </authorList>
    </citation>
    <scope>NUCLEOTIDE SEQUENCE [LARGE SCALE GENOMIC DNA]</scope>
    <source>
        <strain evidence="3 4">2789STDY5608828</strain>
    </source>
</reference>
<dbReference type="AlphaFoldDB" id="A0A174CDH6"/>
<dbReference type="Proteomes" id="UP000095546">
    <property type="component" value="Unassembled WGS sequence"/>
</dbReference>
<keyword evidence="2" id="KW-0472">Membrane</keyword>
<evidence type="ECO:0000256" key="1">
    <source>
        <dbReference type="SAM" id="MobiDB-lite"/>
    </source>
</evidence>
<evidence type="ECO:0000256" key="2">
    <source>
        <dbReference type="SAM" id="Phobius"/>
    </source>
</evidence>
<gene>
    <name evidence="3" type="ORF">ERS852385_02152</name>
</gene>
<feature type="transmembrane region" description="Helical" evidence="2">
    <location>
        <begin position="81"/>
        <end position="114"/>
    </location>
</feature>
<organism evidence="3 4">
    <name type="scientific">Mitsuokella jalaludinii</name>
    <dbReference type="NCBI Taxonomy" id="187979"/>
    <lineage>
        <taxon>Bacteria</taxon>
        <taxon>Bacillati</taxon>
        <taxon>Bacillota</taxon>
        <taxon>Negativicutes</taxon>
        <taxon>Selenomonadales</taxon>
        <taxon>Selenomonadaceae</taxon>
        <taxon>Mitsuokella</taxon>
    </lineage>
</organism>
<accession>A0A174CDH6</accession>
<dbReference type="OrthoDB" id="1632170at2"/>
<dbReference type="STRING" id="187979.ERS852385_02152"/>
<dbReference type="EMBL" id="CYYU01000029">
    <property type="protein sequence ID" value="CUO10887.1"/>
    <property type="molecule type" value="Genomic_DNA"/>
</dbReference>
<protein>
    <submittedName>
        <fullName evidence="3">Uncharacterized protein</fullName>
    </submittedName>
</protein>
<keyword evidence="2" id="KW-1133">Transmembrane helix</keyword>
<dbReference type="RefSeq" id="WP_051652306.1">
    <property type="nucleotide sequence ID" value="NZ_CABIWZ010000029.1"/>
</dbReference>
<name>A0A174CDH6_9FIRM</name>
<keyword evidence="2" id="KW-0812">Transmembrane</keyword>
<proteinExistence type="predicted"/>
<sequence length="119" mass="12790">MQERENQTGSSAEEPRVRVMSEDEARDYQGVTIEEHKDGSGQRVEDAQDRYGSADGLHGSGIRIHTFGTANSMNWLTKAALVVGGAAVVAFLVFVALPVLLAAAGIGVASWLLLRFFRG</sequence>
<feature type="region of interest" description="Disordered" evidence="1">
    <location>
        <begin position="1"/>
        <end position="21"/>
    </location>
</feature>